<dbReference type="EMBL" id="CACRUE010000006">
    <property type="protein sequence ID" value="VYT69454.1"/>
    <property type="molecule type" value="Genomic_DNA"/>
</dbReference>
<dbReference type="Gene3D" id="2.30.30.40">
    <property type="entry name" value="SH3 Domains"/>
    <property type="match status" value="4"/>
</dbReference>
<organism evidence="3">
    <name type="scientific">Intestinibacter bartlettii</name>
    <dbReference type="NCBI Taxonomy" id="261299"/>
    <lineage>
        <taxon>Bacteria</taxon>
        <taxon>Bacillati</taxon>
        <taxon>Bacillota</taxon>
        <taxon>Clostridia</taxon>
        <taxon>Peptostreptococcales</taxon>
        <taxon>Peptostreptococcaceae</taxon>
        <taxon>Intestinibacter</taxon>
    </lineage>
</organism>
<reference evidence="3" key="1">
    <citation type="submission" date="2019-11" db="EMBL/GenBank/DDBJ databases">
        <authorList>
            <person name="Feng L."/>
        </authorList>
    </citation>
    <scope>NUCLEOTIDE SEQUENCE</scope>
    <source>
        <strain evidence="3">IbartlettiiLFYP30</strain>
    </source>
</reference>
<gene>
    <name evidence="3" type="primary">bcn_2</name>
    <name evidence="3" type="ORF">IBLFYP30_00935</name>
</gene>
<evidence type="ECO:0000259" key="2">
    <source>
        <dbReference type="PROSITE" id="PS51781"/>
    </source>
</evidence>
<dbReference type="PANTHER" id="PTHR34408">
    <property type="entry name" value="FAMILY PROTEIN, PUTATIVE-RELATED"/>
    <property type="match status" value="1"/>
</dbReference>
<proteinExistence type="predicted"/>
<name>A0A6N2YR89_9FIRM</name>
<accession>A0A6N2YR89</accession>
<evidence type="ECO:0000313" key="3">
    <source>
        <dbReference type="EMBL" id="VYT69454.1"/>
    </source>
</evidence>
<dbReference type="AlphaFoldDB" id="A0A6N2YR89"/>
<feature type="chain" id="PRO_5027063651" evidence="1">
    <location>
        <begin position="27"/>
        <end position="334"/>
    </location>
</feature>
<dbReference type="InterPro" id="IPR052354">
    <property type="entry name" value="Cell_Wall_Dynamics_Protein"/>
</dbReference>
<dbReference type="PROSITE" id="PS51781">
    <property type="entry name" value="SH3B"/>
    <property type="match status" value="3"/>
</dbReference>
<evidence type="ECO:0000256" key="1">
    <source>
        <dbReference type="SAM" id="SignalP"/>
    </source>
</evidence>
<dbReference type="PANTHER" id="PTHR34408:SF1">
    <property type="entry name" value="GLYCOSYL HYDROLASE FAMILY 19 DOMAIN-CONTAINING PROTEIN HI_1415"/>
    <property type="match status" value="1"/>
</dbReference>
<feature type="signal peptide" evidence="1">
    <location>
        <begin position="1"/>
        <end position="26"/>
    </location>
</feature>
<dbReference type="Pfam" id="PF08239">
    <property type="entry name" value="SH3_3"/>
    <property type="match status" value="4"/>
</dbReference>
<feature type="domain" description="SH3b" evidence="2">
    <location>
        <begin position="122"/>
        <end position="187"/>
    </location>
</feature>
<feature type="domain" description="SH3b" evidence="2">
    <location>
        <begin position="198"/>
        <end position="261"/>
    </location>
</feature>
<dbReference type="SMART" id="SM00287">
    <property type="entry name" value="SH3b"/>
    <property type="match status" value="4"/>
</dbReference>
<feature type="domain" description="SH3b" evidence="2">
    <location>
        <begin position="50"/>
        <end position="112"/>
    </location>
</feature>
<dbReference type="InterPro" id="IPR003646">
    <property type="entry name" value="SH3-like_bac-type"/>
</dbReference>
<keyword evidence="1" id="KW-0732">Signal</keyword>
<protein>
    <submittedName>
        <fullName evidence="3">Bacteriocin BCN5</fullName>
    </submittedName>
</protein>
<dbReference type="RefSeq" id="WP_156530571.1">
    <property type="nucleotide sequence ID" value="NZ_CACRUE010000006.1"/>
</dbReference>
<sequence length="334" mass="36601">MQNKSFKKFMVTGLASVLCAGGMSVASLPSYNSDYVATAYAATIKDTALKATGTVNSNVFLRKGPGTSYSKIVVLKKCSKVDIVAKSSNNWYKVKYGKGFGYVYSKYVTVKSETPTNKEDVAYNATGTVKTNVYVRKTASTSAKKLGLLKKGAKVTIVAKNYTGNWYKVKYNKGFGYVSAKYITVKAPTPSNKDIAFDATGTIKSNVYVRETSNTSAKKLGVLKKGTEVTIVAKTSTEAWYKVKYNDGYGYVSAKYVTLTSEQPEVQYPATAVANHDVYVRDGGSPKAKKLGAITKGTKVTVVEKCQYNWYKIQYKDGFGYVYGEYLDMVLVQK</sequence>